<dbReference type="InterPro" id="IPR051695">
    <property type="entry name" value="Phosphoglycerate_Mutase"/>
</dbReference>
<comment type="caution">
    <text evidence="2">The sequence shown here is derived from an EMBL/GenBank/DDBJ whole genome shotgun (WGS) entry which is preliminary data.</text>
</comment>
<dbReference type="PANTHER" id="PTHR46517:SF1">
    <property type="entry name" value="FRUCTOSE-2,6-BISPHOSPHATASE TIGAR"/>
    <property type="match status" value="1"/>
</dbReference>
<dbReference type="CDD" id="cd07067">
    <property type="entry name" value="HP_PGM_like"/>
    <property type="match status" value="1"/>
</dbReference>
<reference evidence="2 3" key="1">
    <citation type="submission" date="2024-09" db="EMBL/GenBank/DDBJ databases">
        <authorList>
            <person name="Sun Q."/>
            <person name="Mori K."/>
        </authorList>
    </citation>
    <scope>NUCLEOTIDE SEQUENCE [LARGE SCALE GENOMIC DNA]</scope>
    <source>
        <strain evidence="2 3">ATCC 51285</strain>
    </source>
</reference>
<proteinExistence type="predicted"/>
<dbReference type="SMART" id="SM00855">
    <property type="entry name" value="PGAM"/>
    <property type="match status" value="1"/>
</dbReference>
<dbReference type="Proteomes" id="UP001589628">
    <property type="component" value="Unassembled WGS sequence"/>
</dbReference>
<dbReference type="RefSeq" id="WP_035460836.1">
    <property type="nucleotide sequence ID" value="NZ_JBHLZN010000003.1"/>
</dbReference>
<sequence>MQQSTNPPSLLLIRHGETQWNKEGRLQGQQDTPLSLTGIRQCQAVADNVKGILQSFEQHHYWMSPLARTQQTASICAAVWGVPFRRFQRDPALMERHYGKWEGHTLSEVAEHMTAEYLAFQTDRWHYASPGGESLAQVYQRAQQWLTVLPSDGLHIVVSHSGCLAALHSLYCQTDKQQTANLEIVQTSSILLHQGRAQVLELSPTLLANYQLQDGGRQVRL</sequence>
<dbReference type="Pfam" id="PF00300">
    <property type="entry name" value="His_Phos_1"/>
    <property type="match status" value="1"/>
</dbReference>
<dbReference type="Gene3D" id="3.40.50.1240">
    <property type="entry name" value="Phosphoglycerate mutase-like"/>
    <property type="match status" value="1"/>
</dbReference>
<evidence type="ECO:0000313" key="3">
    <source>
        <dbReference type="Proteomes" id="UP001589628"/>
    </source>
</evidence>
<dbReference type="PROSITE" id="PS00175">
    <property type="entry name" value="PG_MUTASE"/>
    <property type="match status" value="1"/>
</dbReference>
<protein>
    <submittedName>
        <fullName evidence="2">Histidine phosphatase family protein</fullName>
    </submittedName>
</protein>
<organism evidence="2 3">
    <name type="scientific">Balneatrix alpica</name>
    <dbReference type="NCBI Taxonomy" id="75684"/>
    <lineage>
        <taxon>Bacteria</taxon>
        <taxon>Pseudomonadati</taxon>
        <taxon>Pseudomonadota</taxon>
        <taxon>Gammaproteobacteria</taxon>
        <taxon>Oceanospirillales</taxon>
        <taxon>Balneatrichaceae</taxon>
        <taxon>Balneatrix</taxon>
    </lineage>
</organism>
<dbReference type="InterPro" id="IPR001345">
    <property type="entry name" value="PG/BPGM_mutase_AS"/>
</dbReference>
<dbReference type="PANTHER" id="PTHR46517">
    <property type="entry name" value="FRUCTOSE-2,6-BISPHOSPHATASE TIGAR"/>
    <property type="match status" value="1"/>
</dbReference>
<gene>
    <name evidence="2" type="ORF">ACFFLH_10670</name>
</gene>
<name>A0ABV5ZC85_9GAMM</name>
<dbReference type="InterPro" id="IPR029033">
    <property type="entry name" value="His_PPase_superfam"/>
</dbReference>
<evidence type="ECO:0000313" key="2">
    <source>
        <dbReference type="EMBL" id="MFB9886878.1"/>
    </source>
</evidence>
<keyword evidence="1" id="KW-0378">Hydrolase</keyword>
<dbReference type="SUPFAM" id="SSF53254">
    <property type="entry name" value="Phosphoglycerate mutase-like"/>
    <property type="match status" value="1"/>
</dbReference>
<evidence type="ECO:0000256" key="1">
    <source>
        <dbReference type="ARBA" id="ARBA00022801"/>
    </source>
</evidence>
<accession>A0ABV5ZC85</accession>
<dbReference type="EMBL" id="JBHLZN010000003">
    <property type="protein sequence ID" value="MFB9886878.1"/>
    <property type="molecule type" value="Genomic_DNA"/>
</dbReference>
<dbReference type="PIRSF" id="PIRSF000709">
    <property type="entry name" value="6PFK_2-Ptase"/>
    <property type="match status" value="1"/>
</dbReference>
<dbReference type="InterPro" id="IPR013078">
    <property type="entry name" value="His_Pase_superF_clade-1"/>
</dbReference>
<keyword evidence="3" id="KW-1185">Reference proteome</keyword>